<gene>
    <name evidence="1" type="ORF">BpHYR1_023771</name>
</gene>
<keyword evidence="2" id="KW-1185">Reference proteome</keyword>
<proteinExistence type="predicted"/>
<dbReference type="AlphaFoldDB" id="A0A3M7SMU9"/>
<sequence>MVQYLSFIYSPLSFSFLSYSLCIDNIDILEIVLEFFILIRKLYEKFRIYLENFSKKFRIYSDRRPVALKGEICDKNHICIFNPFGSNPVYPCKEMHAPKTKTQVLAHASRYISPMLNFFDACIKMQIFGVFGPRKMDEEKCLRKRESVPALKTRKCIFNKKK</sequence>
<evidence type="ECO:0000313" key="1">
    <source>
        <dbReference type="EMBL" id="RNA37059.1"/>
    </source>
</evidence>
<accession>A0A3M7SMU9</accession>
<comment type="caution">
    <text evidence="1">The sequence shown here is derived from an EMBL/GenBank/DDBJ whole genome shotgun (WGS) entry which is preliminary data.</text>
</comment>
<reference evidence="1 2" key="1">
    <citation type="journal article" date="2018" name="Sci. Rep.">
        <title>Genomic signatures of local adaptation to the degree of environmental predictability in rotifers.</title>
        <authorList>
            <person name="Franch-Gras L."/>
            <person name="Hahn C."/>
            <person name="Garcia-Roger E.M."/>
            <person name="Carmona M.J."/>
            <person name="Serra M."/>
            <person name="Gomez A."/>
        </authorList>
    </citation>
    <scope>NUCLEOTIDE SEQUENCE [LARGE SCALE GENOMIC DNA]</scope>
    <source>
        <strain evidence="1">HYR1</strain>
    </source>
</reference>
<dbReference type="EMBL" id="REGN01001099">
    <property type="protein sequence ID" value="RNA37059.1"/>
    <property type="molecule type" value="Genomic_DNA"/>
</dbReference>
<name>A0A3M7SMU9_BRAPC</name>
<organism evidence="1 2">
    <name type="scientific">Brachionus plicatilis</name>
    <name type="common">Marine rotifer</name>
    <name type="synonym">Brachionus muelleri</name>
    <dbReference type="NCBI Taxonomy" id="10195"/>
    <lineage>
        <taxon>Eukaryota</taxon>
        <taxon>Metazoa</taxon>
        <taxon>Spiralia</taxon>
        <taxon>Gnathifera</taxon>
        <taxon>Rotifera</taxon>
        <taxon>Eurotatoria</taxon>
        <taxon>Monogononta</taxon>
        <taxon>Pseudotrocha</taxon>
        <taxon>Ploima</taxon>
        <taxon>Brachionidae</taxon>
        <taxon>Brachionus</taxon>
    </lineage>
</organism>
<protein>
    <submittedName>
        <fullName evidence="1">Uncharacterized protein</fullName>
    </submittedName>
</protein>
<dbReference type="Proteomes" id="UP000276133">
    <property type="component" value="Unassembled WGS sequence"/>
</dbReference>
<evidence type="ECO:0000313" key="2">
    <source>
        <dbReference type="Proteomes" id="UP000276133"/>
    </source>
</evidence>